<proteinExistence type="predicted"/>
<feature type="domain" description="Integrase zinc-binding" evidence="1">
    <location>
        <begin position="15"/>
        <end position="64"/>
    </location>
</feature>
<sequence>MRTGASIRAIVSTCFKNRLLRHLYSTHSGMGRMKAEVQRYFWWSSLDKDIEDLARQCQSCTVNAKQSAKAPLQKWNVPNQP</sequence>
<accession>A0A819US26</accession>
<reference evidence="2" key="1">
    <citation type="submission" date="2021-02" db="EMBL/GenBank/DDBJ databases">
        <authorList>
            <person name="Nowell W R."/>
        </authorList>
    </citation>
    <scope>NUCLEOTIDE SEQUENCE</scope>
</reference>
<comment type="caution">
    <text evidence="2">The sequence shown here is derived from an EMBL/GenBank/DDBJ whole genome shotgun (WGS) entry which is preliminary data.</text>
</comment>
<protein>
    <recommendedName>
        <fullName evidence="1">Integrase zinc-binding domain-containing protein</fullName>
    </recommendedName>
</protein>
<dbReference type="Proteomes" id="UP000663823">
    <property type="component" value="Unassembled WGS sequence"/>
</dbReference>
<dbReference type="EMBL" id="CAJOAX010011764">
    <property type="protein sequence ID" value="CAF4099556.1"/>
    <property type="molecule type" value="Genomic_DNA"/>
</dbReference>
<gene>
    <name evidence="2" type="ORF">OTI717_LOCUS34068</name>
</gene>
<evidence type="ECO:0000259" key="1">
    <source>
        <dbReference type="Pfam" id="PF17921"/>
    </source>
</evidence>
<name>A0A819US26_9BILA</name>
<dbReference type="InterPro" id="IPR041588">
    <property type="entry name" value="Integrase_H2C2"/>
</dbReference>
<evidence type="ECO:0000313" key="3">
    <source>
        <dbReference type="Proteomes" id="UP000663823"/>
    </source>
</evidence>
<dbReference type="Pfam" id="PF17921">
    <property type="entry name" value="Integrase_H2C2"/>
    <property type="match status" value="1"/>
</dbReference>
<dbReference type="PANTHER" id="PTHR37984">
    <property type="entry name" value="PROTEIN CBG26694"/>
    <property type="match status" value="1"/>
</dbReference>
<dbReference type="InterPro" id="IPR050951">
    <property type="entry name" value="Retrovirus_Pol_polyprotein"/>
</dbReference>
<dbReference type="PANTHER" id="PTHR37984:SF5">
    <property type="entry name" value="PROTEIN NYNRIN-LIKE"/>
    <property type="match status" value="1"/>
</dbReference>
<organism evidence="2 3">
    <name type="scientific">Rotaria sordida</name>
    <dbReference type="NCBI Taxonomy" id="392033"/>
    <lineage>
        <taxon>Eukaryota</taxon>
        <taxon>Metazoa</taxon>
        <taxon>Spiralia</taxon>
        <taxon>Gnathifera</taxon>
        <taxon>Rotifera</taxon>
        <taxon>Eurotatoria</taxon>
        <taxon>Bdelloidea</taxon>
        <taxon>Philodinida</taxon>
        <taxon>Philodinidae</taxon>
        <taxon>Rotaria</taxon>
    </lineage>
</organism>
<evidence type="ECO:0000313" key="2">
    <source>
        <dbReference type="EMBL" id="CAF4099556.1"/>
    </source>
</evidence>
<dbReference type="Gene3D" id="1.10.340.70">
    <property type="match status" value="1"/>
</dbReference>
<dbReference type="AlphaFoldDB" id="A0A819US26"/>